<evidence type="ECO:0000256" key="5">
    <source>
        <dbReference type="SAM" id="Phobius"/>
    </source>
</evidence>
<feature type="transmembrane region" description="Helical" evidence="5">
    <location>
        <begin position="116"/>
        <end position="138"/>
    </location>
</feature>
<dbReference type="PRINTS" id="PR01035">
    <property type="entry name" value="TCRTETA"/>
</dbReference>
<proteinExistence type="predicted"/>
<organism evidence="7 8">
    <name type="scientific">Actinoplanes couchii</name>
    <dbReference type="NCBI Taxonomy" id="403638"/>
    <lineage>
        <taxon>Bacteria</taxon>
        <taxon>Bacillati</taxon>
        <taxon>Actinomycetota</taxon>
        <taxon>Actinomycetes</taxon>
        <taxon>Micromonosporales</taxon>
        <taxon>Micromonosporaceae</taxon>
        <taxon>Actinoplanes</taxon>
    </lineage>
</organism>
<dbReference type="SUPFAM" id="SSF103473">
    <property type="entry name" value="MFS general substrate transporter"/>
    <property type="match status" value="1"/>
</dbReference>
<name>A0ABQ3XS46_9ACTN</name>
<evidence type="ECO:0000256" key="2">
    <source>
        <dbReference type="ARBA" id="ARBA00022692"/>
    </source>
</evidence>
<keyword evidence="2 5" id="KW-0812">Transmembrane</keyword>
<accession>A0ABQ3XS46</accession>
<keyword evidence="8" id="KW-1185">Reference proteome</keyword>
<comment type="caution">
    <text evidence="7">The sequence shown here is derived from an EMBL/GenBank/DDBJ whole genome shotgun (WGS) entry which is preliminary data.</text>
</comment>
<comment type="subcellular location">
    <subcellularLocation>
        <location evidence="1">Cell membrane</location>
        <topology evidence="1">Multi-pass membrane protein</topology>
    </subcellularLocation>
</comment>
<dbReference type="InterPro" id="IPR020846">
    <property type="entry name" value="MFS_dom"/>
</dbReference>
<feature type="transmembrane region" description="Helical" evidence="5">
    <location>
        <begin position="365"/>
        <end position="390"/>
    </location>
</feature>
<dbReference type="Gene3D" id="1.20.1250.20">
    <property type="entry name" value="MFS general substrate transporter like domains"/>
    <property type="match status" value="2"/>
</dbReference>
<dbReference type="PANTHER" id="PTHR23528">
    <property type="match status" value="1"/>
</dbReference>
<gene>
    <name evidence="7" type="primary">floR_5</name>
    <name evidence="7" type="ORF">Aco03nite_096990</name>
</gene>
<dbReference type="PROSITE" id="PS50850">
    <property type="entry name" value="MFS"/>
    <property type="match status" value="1"/>
</dbReference>
<dbReference type="InterPro" id="IPR011701">
    <property type="entry name" value="MFS"/>
</dbReference>
<feature type="transmembrane region" description="Helical" evidence="5">
    <location>
        <begin position="91"/>
        <end position="110"/>
    </location>
</feature>
<feature type="transmembrane region" description="Helical" evidence="5">
    <location>
        <begin position="396"/>
        <end position="416"/>
    </location>
</feature>
<protein>
    <submittedName>
        <fullName evidence="7">MFS transporter</fullName>
    </submittedName>
</protein>
<evidence type="ECO:0000256" key="3">
    <source>
        <dbReference type="ARBA" id="ARBA00022989"/>
    </source>
</evidence>
<keyword evidence="3 5" id="KW-1133">Transmembrane helix</keyword>
<feature type="transmembrane region" description="Helical" evidence="5">
    <location>
        <begin position="268"/>
        <end position="289"/>
    </location>
</feature>
<dbReference type="InterPro" id="IPR001958">
    <property type="entry name" value="Tet-R_TetA/multi-R_MdtG-like"/>
</dbReference>
<dbReference type="Proteomes" id="UP000612282">
    <property type="component" value="Unassembled WGS sequence"/>
</dbReference>
<dbReference type="EMBL" id="BOMG01000122">
    <property type="protein sequence ID" value="GID61295.1"/>
    <property type="molecule type" value="Genomic_DNA"/>
</dbReference>
<feature type="transmembrane region" description="Helical" evidence="5">
    <location>
        <begin position="325"/>
        <end position="344"/>
    </location>
</feature>
<evidence type="ECO:0000256" key="1">
    <source>
        <dbReference type="ARBA" id="ARBA00004651"/>
    </source>
</evidence>
<evidence type="ECO:0000256" key="4">
    <source>
        <dbReference type="ARBA" id="ARBA00023136"/>
    </source>
</evidence>
<evidence type="ECO:0000313" key="8">
    <source>
        <dbReference type="Proteomes" id="UP000612282"/>
    </source>
</evidence>
<feature type="transmembrane region" description="Helical" evidence="5">
    <location>
        <begin position="56"/>
        <end position="79"/>
    </location>
</feature>
<reference evidence="7 8" key="1">
    <citation type="submission" date="2021-01" db="EMBL/GenBank/DDBJ databases">
        <title>Whole genome shotgun sequence of Actinoplanes couchii NBRC 106145.</title>
        <authorList>
            <person name="Komaki H."/>
            <person name="Tamura T."/>
        </authorList>
    </citation>
    <scope>NUCLEOTIDE SEQUENCE [LARGE SCALE GENOMIC DNA]</scope>
    <source>
        <strain evidence="7 8">NBRC 106145</strain>
    </source>
</reference>
<evidence type="ECO:0000313" key="7">
    <source>
        <dbReference type="EMBL" id="GID61295.1"/>
    </source>
</evidence>
<feature type="transmembrane region" description="Helical" evidence="5">
    <location>
        <begin position="177"/>
        <end position="198"/>
    </location>
</feature>
<dbReference type="RefSeq" id="WP_203809116.1">
    <property type="nucleotide sequence ID" value="NZ_BAAAQE010000119.1"/>
</dbReference>
<dbReference type="PANTHER" id="PTHR23528:SF1">
    <property type="entry name" value="MAJOR FACILITATOR SUPERFAMILY (MFS) PROFILE DOMAIN-CONTAINING PROTEIN"/>
    <property type="match status" value="1"/>
</dbReference>
<keyword evidence="4 5" id="KW-0472">Membrane</keyword>
<feature type="transmembrane region" description="Helical" evidence="5">
    <location>
        <begin position="233"/>
        <end position="256"/>
    </location>
</feature>
<feature type="domain" description="Major facilitator superfamily (MFS) profile" evidence="6">
    <location>
        <begin position="22"/>
        <end position="422"/>
    </location>
</feature>
<sequence>MTLSASAPEAVRQPVGPKYIWLMVLASFGAYLAFITPIALSLSLRVEQLAPGNAEYLGYLTGTASIAGLIWSPILGVLSDRTRSRLGRRRPYLLAGAALGLFAMLVMAWAPSVLMLGVGWTLASIGWGTVVSALLYTQADRLPEQQRGKVAGLAGSTQMIAPVLGAGLASTLVSSSYLLMLVPAGVGFLLVVVFVLFVGDKDSRDMVLAAKPAGTGLLRTFVFNPRHYPDFAWLWLGRALFNTGMMLATTFTAFFFADRLGQSVKETAGFVAMLAVLGVGASMIGAIGGGFLSDRLRRRQLFVMIGGILFAVGALLQAFGPATPVLVAGSMIASIGIGTFAALEQALILDVLPERDTDGGRFLGIANYTTGLTHAIAPLIATGLLLVGVTGDDKNYPLVFIVAAICTVAGGLTIAAKVHTSHASPEAH</sequence>
<dbReference type="InterPro" id="IPR036259">
    <property type="entry name" value="MFS_trans_sf"/>
</dbReference>
<feature type="transmembrane region" description="Helical" evidence="5">
    <location>
        <begin position="301"/>
        <end position="319"/>
    </location>
</feature>
<dbReference type="Pfam" id="PF07690">
    <property type="entry name" value="MFS_1"/>
    <property type="match status" value="1"/>
</dbReference>
<evidence type="ECO:0000259" key="6">
    <source>
        <dbReference type="PROSITE" id="PS50850"/>
    </source>
</evidence>
<feature type="transmembrane region" description="Helical" evidence="5">
    <location>
        <begin position="20"/>
        <end position="44"/>
    </location>
</feature>
<feature type="transmembrane region" description="Helical" evidence="5">
    <location>
        <begin position="150"/>
        <end position="171"/>
    </location>
</feature>